<organism evidence="15 16">
    <name type="scientific">Paenibacillus albus</name>
    <dbReference type="NCBI Taxonomy" id="2495582"/>
    <lineage>
        <taxon>Bacteria</taxon>
        <taxon>Bacillati</taxon>
        <taxon>Bacillota</taxon>
        <taxon>Bacilli</taxon>
        <taxon>Bacillales</taxon>
        <taxon>Paenibacillaceae</taxon>
        <taxon>Paenibacillus</taxon>
    </lineage>
</organism>
<keyword evidence="16" id="KW-1185">Reference proteome</keyword>
<evidence type="ECO:0000313" key="15">
    <source>
        <dbReference type="EMBL" id="AZN41327.1"/>
    </source>
</evidence>
<evidence type="ECO:0000256" key="7">
    <source>
        <dbReference type="ARBA" id="ARBA00022741"/>
    </source>
</evidence>
<dbReference type="PANTHER" id="PTHR34220">
    <property type="entry name" value="SENSOR HISTIDINE KINASE YPDA"/>
    <property type="match status" value="1"/>
</dbReference>
<evidence type="ECO:0000256" key="12">
    <source>
        <dbReference type="SAM" id="Phobius"/>
    </source>
</evidence>
<evidence type="ECO:0000256" key="1">
    <source>
        <dbReference type="ARBA" id="ARBA00000085"/>
    </source>
</evidence>
<gene>
    <name evidence="15" type="ORF">EJC50_17855</name>
</gene>
<dbReference type="SUPFAM" id="SSF55874">
    <property type="entry name" value="ATPase domain of HSP90 chaperone/DNA topoisomerase II/histidine kinase"/>
    <property type="match status" value="1"/>
</dbReference>
<keyword evidence="7" id="KW-0547">Nucleotide-binding</keyword>
<dbReference type="GO" id="GO:0005886">
    <property type="term" value="C:plasma membrane"/>
    <property type="evidence" value="ECO:0007669"/>
    <property type="project" value="UniProtKB-SubCell"/>
</dbReference>
<dbReference type="PANTHER" id="PTHR34220:SF7">
    <property type="entry name" value="SENSOR HISTIDINE KINASE YPDA"/>
    <property type="match status" value="1"/>
</dbReference>
<keyword evidence="4" id="KW-1003">Cell membrane</keyword>
<reference evidence="16" key="1">
    <citation type="submission" date="2018-12" db="EMBL/GenBank/DDBJ databases">
        <title>Genome sequence of Peanibacillus sp.</title>
        <authorList>
            <person name="Subramani G."/>
            <person name="Srinivasan S."/>
            <person name="Kim M.K."/>
        </authorList>
    </citation>
    <scope>NUCLEOTIDE SEQUENCE [LARGE SCALE GENOMIC DNA]</scope>
    <source>
        <strain evidence="16">18JY67-1</strain>
    </source>
</reference>
<dbReference type="PRINTS" id="PR00344">
    <property type="entry name" value="BCTRLSENSOR"/>
</dbReference>
<dbReference type="Gene3D" id="6.10.340.10">
    <property type="match status" value="1"/>
</dbReference>
<evidence type="ECO:0000256" key="2">
    <source>
        <dbReference type="ARBA" id="ARBA00004651"/>
    </source>
</evidence>
<dbReference type="Pfam" id="PF06580">
    <property type="entry name" value="His_kinase"/>
    <property type="match status" value="1"/>
</dbReference>
<dbReference type="InterPro" id="IPR010559">
    <property type="entry name" value="Sig_transdc_His_kin_internal"/>
</dbReference>
<evidence type="ECO:0000256" key="9">
    <source>
        <dbReference type="ARBA" id="ARBA00022840"/>
    </source>
</evidence>
<dbReference type="InterPro" id="IPR004358">
    <property type="entry name" value="Sig_transdc_His_kin-like_C"/>
</dbReference>
<dbReference type="InterPro" id="IPR036890">
    <property type="entry name" value="HATPase_C_sf"/>
</dbReference>
<sequence>MKINHKLMLAYLATILFPILLLTNYYFNRTSDLVIQQISDSYQKVISQANSGIYYNFRFYESIIDNLSVSPAIQLAMTNQSANREKGIYAMNQQIKEAVRSITIYQGTDLKSIEFYSLDQDVFSDGLFLFPVDRLKELLKLSDIPDHRFLVLTKENNNYYYSIVRPIHSLARFNLIGYIKLSMRIPAITNFNEAPPADDEKASLLIVNGSGEIIYSADPSQMGKQAPKQVFEVSKDINVDEGAGLSARIGGTPYVVWYGKIKNTDWTTYEVVPKASIESKINEVRNTFYIYGALSLAVFTLITFLITRQITSGIRLLHNKVTRVGKGFLGTSTSGAKRGKNEITELDRNFDSMIDNLRSLIHQNYVEKLEKREMELNFLQAQINPHFLYNTLDSIKNEIDMDEKDNAVRMVLALSNLFRISVSKGQNIITWQEEIDHARYYMEILGIRFGENYKVTWRIDPDILRMYTLKIILQPILENAIQHGLEGTAGNGEIVVEGVLTDKAIVVSIRDNGVGMSSETVQRLLEGSADGGQGIGIKNVDSRIKMYFGAEFGIEVYSVLGEGTEIRLMLPKMEEREYVPDSDR</sequence>
<evidence type="ECO:0000256" key="8">
    <source>
        <dbReference type="ARBA" id="ARBA00022777"/>
    </source>
</evidence>
<evidence type="ECO:0000259" key="14">
    <source>
        <dbReference type="PROSITE" id="PS50885"/>
    </source>
</evidence>
<dbReference type="Pfam" id="PF02518">
    <property type="entry name" value="HATPase_c"/>
    <property type="match status" value="1"/>
</dbReference>
<evidence type="ECO:0000256" key="11">
    <source>
        <dbReference type="ARBA" id="ARBA00023136"/>
    </source>
</evidence>
<evidence type="ECO:0000256" key="3">
    <source>
        <dbReference type="ARBA" id="ARBA00012438"/>
    </source>
</evidence>
<protein>
    <recommendedName>
        <fullName evidence="3">histidine kinase</fullName>
        <ecNumber evidence="3">2.7.13.3</ecNumber>
    </recommendedName>
</protein>
<proteinExistence type="predicted"/>
<evidence type="ECO:0000256" key="4">
    <source>
        <dbReference type="ARBA" id="ARBA00022475"/>
    </source>
</evidence>
<evidence type="ECO:0000313" key="16">
    <source>
        <dbReference type="Proteomes" id="UP000272528"/>
    </source>
</evidence>
<dbReference type="RefSeq" id="WP_126017034.1">
    <property type="nucleotide sequence ID" value="NZ_CP034437.1"/>
</dbReference>
<keyword evidence="5" id="KW-0597">Phosphoprotein</keyword>
<dbReference type="InterPro" id="IPR050640">
    <property type="entry name" value="Bact_2-comp_sensor_kinase"/>
</dbReference>
<feature type="domain" description="Histidine kinase" evidence="13">
    <location>
        <begin position="469"/>
        <end position="574"/>
    </location>
</feature>
<keyword evidence="8 15" id="KW-0418">Kinase</keyword>
<dbReference type="GO" id="GO:0005524">
    <property type="term" value="F:ATP binding"/>
    <property type="evidence" value="ECO:0007669"/>
    <property type="project" value="UniProtKB-KW"/>
</dbReference>
<keyword evidence="6" id="KW-0808">Transferase</keyword>
<keyword evidence="10" id="KW-0902">Two-component regulatory system</keyword>
<keyword evidence="11 12" id="KW-0472">Membrane</keyword>
<accession>A0A3Q8X620</accession>
<keyword evidence="12" id="KW-1133">Transmembrane helix</keyword>
<name>A0A3Q8X620_9BACL</name>
<comment type="subcellular location">
    <subcellularLocation>
        <location evidence="2">Cell membrane</location>
        <topology evidence="2">Multi-pass membrane protein</topology>
    </subcellularLocation>
</comment>
<dbReference type="Gene3D" id="3.30.565.10">
    <property type="entry name" value="Histidine kinase-like ATPase, C-terminal domain"/>
    <property type="match status" value="1"/>
</dbReference>
<dbReference type="EMBL" id="CP034437">
    <property type="protein sequence ID" value="AZN41327.1"/>
    <property type="molecule type" value="Genomic_DNA"/>
</dbReference>
<evidence type="ECO:0000256" key="5">
    <source>
        <dbReference type="ARBA" id="ARBA00022553"/>
    </source>
</evidence>
<feature type="domain" description="HAMP" evidence="14">
    <location>
        <begin position="308"/>
        <end position="362"/>
    </location>
</feature>
<feature type="transmembrane region" description="Helical" evidence="12">
    <location>
        <begin position="7"/>
        <end position="27"/>
    </location>
</feature>
<dbReference type="OrthoDB" id="9776552at2"/>
<keyword evidence="12" id="KW-0812">Transmembrane</keyword>
<dbReference type="GO" id="GO:0000155">
    <property type="term" value="F:phosphorelay sensor kinase activity"/>
    <property type="evidence" value="ECO:0007669"/>
    <property type="project" value="InterPro"/>
</dbReference>
<dbReference type="InterPro" id="IPR003660">
    <property type="entry name" value="HAMP_dom"/>
</dbReference>
<dbReference type="KEGG" id="palb:EJC50_17855"/>
<dbReference type="AlphaFoldDB" id="A0A3Q8X620"/>
<dbReference type="InterPro" id="IPR003594">
    <property type="entry name" value="HATPase_dom"/>
</dbReference>
<evidence type="ECO:0000256" key="10">
    <source>
        <dbReference type="ARBA" id="ARBA00023012"/>
    </source>
</evidence>
<evidence type="ECO:0000259" key="13">
    <source>
        <dbReference type="PROSITE" id="PS50109"/>
    </source>
</evidence>
<dbReference type="InterPro" id="IPR005467">
    <property type="entry name" value="His_kinase_dom"/>
</dbReference>
<keyword evidence="9" id="KW-0067">ATP-binding</keyword>
<evidence type="ECO:0000256" key="6">
    <source>
        <dbReference type="ARBA" id="ARBA00022679"/>
    </source>
</evidence>
<comment type="catalytic activity">
    <reaction evidence="1">
        <text>ATP + protein L-histidine = ADP + protein N-phospho-L-histidine.</text>
        <dbReference type="EC" id="2.7.13.3"/>
    </reaction>
</comment>
<feature type="transmembrane region" description="Helical" evidence="12">
    <location>
        <begin position="288"/>
        <end position="307"/>
    </location>
</feature>
<dbReference type="PROSITE" id="PS50109">
    <property type="entry name" value="HIS_KIN"/>
    <property type="match status" value="1"/>
</dbReference>
<dbReference type="SMART" id="SM00387">
    <property type="entry name" value="HATPase_c"/>
    <property type="match status" value="1"/>
</dbReference>
<dbReference type="PROSITE" id="PS50885">
    <property type="entry name" value="HAMP"/>
    <property type="match status" value="1"/>
</dbReference>
<dbReference type="Proteomes" id="UP000272528">
    <property type="component" value="Chromosome"/>
</dbReference>
<dbReference type="EC" id="2.7.13.3" evidence="3"/>